<dbReference type="EMBL" id="BARU01043507">
    <property type="protein sequence ID" value="GAH82077.1"/>
    <property type="molecule type" value="Genomic_DNA"/>
</dbReference>
<dbReference type="SUPFAM" id="SSF51735">
    <property type="entry name" value="NAD(P)-binding Rossmann-fold domains"/>
    <property type="match status" value="1"/>
</dbReference>
<evidence type="ECO:0000313" key="3">
    <source>
        <dbReference type="EMBL" id="GAH82077.1"/>
    </source>
</evidence>
<dbReference type="PANTHER" id="PTHR43669:SF3">
    <property type="entry name" value="ALCOHOL DEHYDROGENASE, PUTATIVE (AFU_ORTHOLOGUE AFUA_3G03445)-RELATED"/>
    <property type="match status" value="1"/>
</dbReference>
<protein>
    <recommendedName>
        <fullName evidence="4">SDR family NAD(P)-dependent oxidoreductase</fullName>
    </recommendedName>
</protein>
<evidence type="ECO:0008006" key="4">
    <source>
        <dbReference type="Google" id="ProtNLM"/>
    </source>
</evidence>
<reference evidence="3" key="1">
    <citation type="journal article" date="2014" name="Front. Microbiol.">
        <title>High frequency of phylogenetically diverse reductive dehalogenase-homologous genes in deep subseafloor sedimentary metagenomes.</title>
        <authorList>
            <person name="Kawai M."/>
            <person name="Futagami T."/>
            <person name="Toyoda A."/>
            <person name="Takaki Y."/>
            <person name="Nishi S."/>
            <person name="Hori S."/>
            <person name="Arai W."/>
            <person name="Tsubouchi T."/>
            <person name="Morono Y."/>
            <person name="Uchiyama I."/>
            <person name="Ito T."/>
            <person name="Fujiyama A."/>
            <person name="Inagaki F."/>
            <person name="Takami H."/>
        </authorList>
    </citation>
    <scope>NUCLEOTIDE SEQUENCE</scope>
    <source>
        <strain evidence="3">Expedition CK06-06</strain>
    </source>
</reference>
<comment type="caution">
    <text evidence="3">The sequence shown here is derived from an EMBL/GenBank/DDBJ whole genome shotgun (WGS) entry which is preliminary data.</text>
</comment>
<dbReference type="AlphaFoldDB" id="X1IK51"/>
<keyword evidence="2" id="KW-0560">Oxidoreductase</keyword>
<sequence length="75" mass="7832">MGKLNRRVAIITGGGTGIGRNIALEFAKEGAKVVIGSRNMANLEKVVEEIKALGGHSLAIATDVSVAEQVRSMVK</sequence>
<proteinExistence type="inferred from homology"/>
<name>X1IK51_9ZZZZ</name>
<dbReference type="InterPro" id="IPR036291">
    <property type="entry name" value="NAD(P)-bd_dom_sf"/>
</dbReference>
<gene>
    <name evidence="3" type="ORF">S03H2_66600</name>
</gene>
<feature type="non-terminal residue" evidence="3">
    <location>
        <position position="75"/>
    </location>
</feature>
<accession>X1IK51</accession>
<comment type="similarity">
    <text evidence="1">Belongs to the short-chain dehydrogenases/reductases (SDR) family.</text>
</comment>
<dbReference type="PANTHER" id="PTHR43669">
    <property type="entry name" value="5-KETO-D-GLUCONATE 5-REDUCTASE"/>
    <property type="match status" value="1"/>
</dbReference>
<dbReference type="InterPro" id="IPR002347">
    <property type="entry name" value="SDR_fam"/>
</dbReference>
<dbReference type="Pfam" id="PF00106">
    <property type="entry name" value="adh_short"/>
    <property type="match status" value="1"/>
</dbReference>
<dbReference type="Gene3D" id="3.40.50.720">
    <property type="entry name" value="NAD(P)-binding Rossmann-like Domain"/>
    <property type="match status" value="1"/>
</dbReference>
<organism evidence="3">
    <name type="scientific">marine sediment metagenome</name>
    <dbReference type="NCBI Taxonomy" id="412755"/>
    <lineage>
        <taxon>unclassified sequences</taxon>
        <taxon>metagenomes</taxon>
        <taxon>ecological metagenomes</taxon>
    </lineage>
</organism>
<evidence type="ECO:0000256" key="2">
    <source>
        <dbReference type="ARBA" id="ARBA00023002"/>
    </source>
</evidence>
<evidence type="ECO:0000256" key="1">
    <source>
        <dbReference type="ARBA" id="ARBA00006484"/>
    </source>
</evidence>
<dbReference type="GO" id="GO:0016491">
    <property type="term" value="F:oxidoreductase activity"/>
    <property type="evidence" value="ECO:0007669"/>
    <property type="project" value="UniProtKB-KW"/>
</dbReference>